<evidence type="ECO:0000256" key="5">
    <source>
        <dbReference type="ARBA" id="ARBA00011738"/>
    </source>
</evidence>
<dbReference type="InterPro" id="IPR043129">
    <property type="entry name" value="ATPase_NBD"/>
</dbReference>
<comment type="subunit">
    <text evidence="5 16">Homodimer.</text>
</comment>
<comment type="cofactor">
    <cofactor evidence="16">
        <name>NH4(+)</name>
        <dbReference type="ChEBI" id="CHEBI:28938"/>
    </cofactor>
    <cofactor evidence="16">
        <name>K(+)</name>
        <dbReference type="ChEBI" id="CHEBI:29103"/>
    </cofactor>
    <text evidence="16">A monovalent cation. Ammonium or potassium.</text>
</comment>
<dbReference type="AlphaFoldDB" id="A0A420WQC5"/>
<dbReference type="GO" id="GO:0004594">
    <property type="term" value="F:pantothenate kinase activity"/>
    <property type="evidence" value="ECO:0007669"/>
    <property type="project" value="UniProtKB-UniRule"/>
</dbReference>
<evidence type="ECO:0000256" key="4">
    <source>
        <dbReference type="ARBA" id="ARBA00005225"/>
    </source>
</evidence>
<dbReference type="EMBL" id="RBIG01000001">
    <property type="protein sequence ID" value="RKQ73234.1"/>
    <property type="molecule type" value="Genomic_DNA"/>
</dbReference>
<keyword evidence="8 16" id="KW-0808">Transferase</keyword>
<dbReference type="GO" id="GO:0015937">
    <property type="term" value="P:coenzyme A biosynthetic process"/>
    <property type="evidence" value="ECO:0007669"/>
    <property type="project" value="UniProtKB-UniRule"/>
</dbReference>
<evidence type="ECO:0000313" key="17">
    <source>
        <dbReference type="EMBL" id="RKQ73234.1"/>
    </source>
</evidence>
<keyword evidence="7 16" id="KW-0963">Cytoplasm</keyword>
<evidence type="ECO:0000256" key="14">
    <source>
        <dbReference type="ARBA" id="ARBA00038036"/>
    </source>
</evidence>
<dbReference type="HAMAP" id="MF_01274">
    <property type="entry name" value="Pantothen_kinase_3"/>
    <property type="match status" value="1"/>
</dbReference>
<evidence type="ECO:0000256" key="13">
    <source>
        <dbReference type="ARBA" id="ARBA00022993"/>
    </source>
</evidence>
<comment type="similarity">
    <text evidence="14 16">Belongs to the type III pantothenate kinase family.</text>
</comment>
<dbReference type="SUPFAM" id="SSF53067">
    <property type="entry name" value="Actin-like ATPase domain"/>
    <property type="match status" value="2"/>
</dbReference>
<evidence type="ECO:0000256" key="8">
    <source>
        <dbReference type="ARBA" id="ARBA00022679"/>
    </source>
</evidence>
<dbReference type="PANTHER" id="PTHR34265">
    <property type="entry name" value="TYPE III PANTOTHENATE KINASE"/>
    <property type="match status" value="1"/>
</dbReference>
<dbReference type="GO" id="GO:0046872">
    <property type="term" value="F:metal ion binding"/>
    <property type="evidence" value="ECO:0007669"/>
    <property type="project" value="UniProtKB-KW"/>
</dbReference>
<dbReference type="NCBIfam" id="NF009844">
    <property type="entry name" value="PRK13318.1-2"/>
    <property type="match status" value="1"/>
</dbReference>
<evidence type="ECO:0000256" key="1">
    <source>
        <dbReference type="ARBA" id="ARBA00001206"/>
    </source>
</evidence>
<evidence type="ECO:0000256" key="15">
    <source>
        <dbReference type="ARBA" id="ARBA00040883"/>
    </source>
</evidence>
<evidence type="ECO:0000256" key="10">
    <source>
        <dbReference type="ARBA" id="ARBA00022777"/>
    </source>
</evidence>
<reference evidence="17 18" key="1">
    <citation type="submission" date="2018-10" db="EMBL/GenBank/DDBJ databases">
        <title>Comparative analysis of microorganisms from saline springs in Andes Mountain Range, Colombia.</title>
        <authorList>
            <person name="Rubin E."/>
        </authorList>
    </citation>
    <scope>NUCLEOTIDE SEQUENCE [LARGE SCALE GENOMIC DNA]</scope>
    <source>
        <strain evidence="17 18">USBA 36</strain>
    </source>
</reference>
<keyword evidence="13 16" id="KW-0173">Coenzyme A biosynthesis</keyword>
<protein>
    <recommendedName>
        <fullName evidence="15 16">Type III pantothenate kinase</fullName>
        <ecNumber evidence="6 16">2.7.1.33</ecNumber>
    </recommendedName>
    <alternativeName>
        <fullName evidence="16">PanK-III</fullName>
    </alternativeName>
    <alternativeName>
        <fullName evidence="16">Pantothenic acid kinase</fullName>
    </alternativeName>
</protein>
<feature type="binding site" evidence="16">
    <location>
        <position position="130"/>
    </location>
    <ligand>
        <name>K(+)</name>
        <dbReference type="ChEBI" id="CHEBI:29103"/>
    </ligand>
</feature>
<dbReference type="PANTHER" id="PTHR34265:SF1">
    <property type="entry name" value="TYPE III PANTOTHENATE KINASE"/>
    <property type="match status" value="1"/>
</dbReference>
<dbReference type="UniPathway" id="UPA00241">
    <property type="reaction ID" value="UER00352"/>
</dbReference>
<dbReference type="NCBIfam" id="TIGR00671">
    <property type="entry name" value="baf"/>
    <property type="match status" value="1"/>
</dbReference>
<dbReference type="InterPro" id="IPR004619">
    <property type="entry name" value="Type_III_PanK"/>
</dbReference>
<name>A0A420WQC5_9PROT</name>
<dbReference type="Pfam" id="PF03309">
    <property type="entry name" value="Pan_kinase"/>
    <property type="match status" value="1"/>
</dbReference>
<evidence type="ECO:0000256" key="16">
    <source>
        <dbReference type="HAMAP-Rule" id="MF_01274"/>
    </source>
</evidence>
<dbReference type="GO" id="GO:0005737">
    <property type="term" value="C:cytoplasm"/>
    <property type="evidence" value="ECO:0007669"/>
    <property type="project" value="UniProtKB-SubCell"/>
</dbReference>
<dbReference type="NCBIfam" id="NF009848">
    <property type="entry name" value="PRK13318.1-6"/>
    <property type="match status" value="1"/>
</dbReference>
<keyword evidence="12 16" id="KW-0630">Potassium</keyword>
<evidence type="ECO:0000256" key="11">
    <source>
        <dbReference type="ARBA" id="ARBA00022840"/>
    </source>
</evidence>
<accession>A0A420WQC5</accession>
<sequence>MLLAINSNNTNVKFALYDDDREIGSWRIGTDAKRTADEYAIWLIQLMALKGKTPADVTECLIASVVPDTLYNLRQLCRAYFGRDALVYGDASVKKGTVAKVDRPEEVGADRLVNTVAAHHFYGGPAIVVDFGTATTFDVVDADGNYCGGVIAPGINLSIEALRMAAALLPRVAVRRPEKVIGSTTVGCFESGIFWGYISLIEGLVARIRDEFGQPMKVIATGGLVPVFADATGIFDILDQDLTMKGMVIVNRLNRQA</sequence>
<evidence type="ECO:0000256" key="3">
    <source>
        <dbReference type="ARBA" id="ARBA00004496"/>
    </source>
</evidence>
<dbReference type="CDD" id="cd24015">
    <property type="entry name" value="ASKHA_NBD_PanK-III"/>
    <property type="match status" value="1"/>
</dbReference>
<keyword evidence="11 16" id="KW-0067">ATP-binding</keyword>
<dbReference type="GO" id="GO:0005524">
    <property type="term" value="F:ATP binding"/>
    <property type="evidence" value="ECO:0007669"/>
    <property type="project" value="UniProtKB-UniRule"/>
</dbReference>
<evidence type="ECO:0000256" key="2">
    <source>
        <dbReference type="ARBA" id="ARBA00001958"/>
    </source>
</evidence>
<keyword evidence="9 16" id="KW-0547">Nucleotide-binding</keyword>
<dbReference type="Gene3D" id="3.30.420.40">
    <property type="match status" value="2"/>
</dbReference>
<organism evidence="17 18">
    <name type="scientific">Oceanibaculum indicum</name>
    <dbReference type="NCBI Taxonomy" id="526216"/>
    <lineage>
        <taxon>Bacteria</taxon>
        <taxon>Pseudomonadati</taxon>
        <taxon>Pseudomonadota</taxon>
        <taxon>Alphaproteobacteria</taxon>
        <taxon>Rhodospirillales</taxon>
        <taxon>Oceanibaculaceae</taxon>
        <taxon>Oceanibaculum</taxon>
    </lineage>
</organism>
<comment type="caution">
    <text evidence="17">The sequence shown here is derived from an EMBL/GenBank/DDBJ whole genome shotgun (WGS) entry which is preliminary data.</text>
</comment>
<comment type="subcellular location">
    <subcellularLocation>
        <location evidence="3 16">Cytoplasm</location>
    </subcellularLocation>
</comment>
<keyword evidence="16" id="KW-0479">Metal-binding</keyword>
<dbReference type="EC" id="2.7.1.33" evidence="6 16"/>
<gene>
    <name evidence="16" type="primary">coaX</name>
    <name evidence="17" type="ORF">BCL74_1015</name>
</gene>
<evidence type="ECO:0000256" key="12">
    <source>
        <dbReference type="ARBA" id="ARBA00022958"/>
    </source>
</evidence>
<feature type="binding site" evidence="16">
    <location>
        <position position="185"/>
    </location>
    <ligand>
        <name>substrate</name>
    </ligand>
</feature>
<dbReference type="OrthoDB" id="9804707at2"/>
<feature type="binding site" evidence="16">
    <location>
        <position position="133"/>
    </location>
    <ligand>
        <name>ATP</name>
        <dbReference type="ChEBI" id="CHEBI:30616"/>
    </ligand>
</feature>
<feature type="binding site" evidence="16">
    <location>
        <begin position="6"/>
        <end position="13"/>
    </location>
    <ligand>
        <name>ATP</name>
        <dbReference type="ChEBI" id="CHEBI:30616"/>
    </ligand>
</feature>
<comment type="function">
    <text evidence="16">Catalyzes the phosphorylation of pantothenate (Pan), the first step in CoA biosynthesis.</text>
</comment>
<comment type="pathway">
    <text evidence="4 16">Cofactor biosynthesis; coenzyme A biosynthesis; CoA from (R)-pantothenate: step 1/5.</text>
</comment>
<comment type="cofactor">
    <cofactor evidence="2">
        <name>K(+)</name>
        <dbReference type="ChEBI" id="CHEBI:29103"/>
    </cofactor>
</comment>
<comment type="caution">
    <text evidence="16">Lacks conserved residue(s) required for the propagation of feature annotation.</text>
</comment>
<dbReference type="Proteomes" id="UP000277424">
    <property type="component" value="Unassembled WGS sequence"/>
</dbReference>
<feature type="active site" description="Proton acceptor" evidence="16">
    <location>
        <position position="110"/>
    </location>
</feature>
<evidence type="ECO:0000313" key="18">
    <source>
        <dbReference type="Proteomes" id="UP000277424"/>
    </source>
</evidence>
<comment type="catalytic activity">
    <reaction evidence="1 16">
        <text>(R)-pantothenate + ATP = (R)-4'-phosphopantothenate + ADP + H(+)</text>
        <dbReference type="Rhea" id="RHEA:16373"/>
        <dbReference type="ChEBI" id="CHEBI:10986"/>
        <dbReference type="ChEBI" id="CHEBI:15378"/>
        <dbReference type="ChEBI" id="CHEBI:29032"/>
        <dbReference type="ChEBI" id="CHEBI:30616"/>
        <dbReference type="ChEBI" id="CHEBI:456216"/>
        <dbReference type="EC" id="2.7.1.33"/>
    </reaction>
</comment>
<evidence type="ECO:0000256" key="6">
    <source>
        <dbReference type="ARBA" id="ARBA00012102"/>
    </source>
</evidence>
<dbReference type="NCBIfam" id="NF009855">
    <property type="entry name" value="PRK13321.1"/>
    <property type="match status" value="1"/>
</dbReference>
<keyword evidence="10 16" id="KW-0418">Kinase</keyword>
<feature type="binding site" evidence="16">
    <location>
        <begin position="108"/>
        <end position="111"/>
    </location>
    <ligand>
        <name>substrate</name>
    </ligand>
</feature>
<dbReference type="RefSeq" id="WP_008943632.1">
    <property type="nucleotide sequence ID" value="NZ_RBIG01000001.1"/>
</dbReference>
<evidence type="ECO:0000256" key="9">
    <source>
        <dbReference type="ARBA" id="ARBA00022741"/>
    </source>
</evidence>
<evidence type="ECO:0000256" key="7">
    <source>
        <dbReference type="ARBA" id="ARBA00022490"/>
    </source>
</evidence>
<proteinExistence type="inferred from homology"/>